<dbReference type="EMBL" id="JAUSTP010000001">
    <property type="protein sequence ID" value="MDQ0188275.1"/>
    <property type="molecule type" value="Genomic_DNA"/>
</dbReference>
<gene>
    <name evidence="1" type="ORF">J2S03_000079</name>
</gene>
<evidence type="ECO:0008006" key="3">
    <source>
        <dbReference type="Google" id="ProtNLM"/>
    </source>
</evidence>
<reference evidence="1 2" key="1">
    <citation type="submission" date="2023-07" db="EMBL/GenBank/DDBJ databases">
        <title>Genomic Encyclopedia of Type Strains, Phase IV (KMG-IV): sequencing the most valuable type-strain genomes for metagenomic binning, comparative biology and taxonomic classification.</title>
        <authorList>
            <person name="Goeker M."/>
        </authorList>
    </citation>
    <scope>NUCLEOTIDE SEQUENCE [LARGE SCALE GENOMIC DNA]</scope>
    <source>
        <strain evidence="1 2">DSM 4006</strain>
    </source>
</reference>
<dbReference type="InterPro" id="IPR047676">
    <property type="entry name" value="FxLYD_dom"/>
</dbReference>
<comment type="caution">
    <text evidence="1">The sequence shown here is derived from an EMBL/GenBank/DDBJ whole genome shotgun (WGS) entry which is preliminary data.</text>
</comment>
<dbReference type="RefSeq" id="WP_274455684.1">
    <property type="nucleotide sequence ID" value="NZ_CP067097.1"/>
</dbReference>
<dbReference type="NCBIfam" id="NF038353">
    <property type="entry name" value="FxLYD_dom"/>
    <property type="match status" value="1"/>
</dbReference>
<dbReference type="Proteomes" id="UP001232973">
    <property type="component" value="Unassembled WGS sequence"/>
</dbReference>
<proteinExistence type="predicted"/>
<organism evidence="1 2">
    <name type="scientific">Alicyclobacillus cycloheptanicus</name>
    <dbReference type="NCBI Taxonomy" id="1457"/>
    <lineage>
        <taxon>Bacteria</taxon>
        <taxon>Bacillati</taxon>
        <taxon>Bacillota</taxon>
        <taxon>Bacilli</taxon>
        <taxon>Bacillales</taxon>
        <taxon>Alicyclobacillaceae</taxon>
        <taxon>Alicyclobacillus</taxon>
    </lineage>
</organism>
<accession>A0ABT9XDA2</accession>
<evidence type="ECO:0000313" key="1">
    <source>
        <dbReference type="EMBL" id="MDQ0188275.1"/>
    </source>
</evidence>
<sequence length="188" mass="19325">MKKDMVKGIVVGLAGGLILAGGSAYAAGTYVKAQLSAPASYVLNGKQLSTSPRLVYQGTSYVQLYSIQHALQQAGLGATWDGSKNPGVFSITTPNGTTAANPISYSDVIVKSDGAGGTEVDGLATNNSTQTHSFFIVVSFFDANGKLLGVANGAVNDIEPGQSITWQALANGDYTNAASNKVETQDLS</sequence>
<protein>
    <recommendedName>
        <fullName evidence="3">Copper amine oxidase N-terminal domain-containing protein</fullName>
    </recommendedName>
</protein>
<evidence type="ECO:0000313" key="2">
    <source>
        <dbReference type="Proteomes" id="UP001232973"/>
    </source>
</evidence>
<name>A0ABT9XDA2_9BACL</name>
<keyword evidence="2" id="KW-1185">Reference proteome</keyword>